<feature type="chain" id="PRO_5043175427" description="GDSL esterase/lipase" evidence="2">
    <location>
        <begin position="22"/>
        <end position="354"/>
    </location>
</feature>
<dbReference type="Proteomes" id="UP000019116">
    <property type="component" value="Chromosome 4A"/>
</dbReference>
<dbReference type="Gramene" id="TraesPARA_EIv1.0_1214710.1">
    <property type="protein sequence ID" value="TraesPARA_EIv1.0_1214710.1.CDS"/>
    <property type="gene ID" value="TraesPARA_EIv1.0_1214710"/>
</dbReference>
<evidence type="ECO:0008006" key="5">
    <source>
        <dbReference type="Google" id="ProtNLM"/>
    </source>
</evidence>
<dbReference type="KEGG" id="taes:123088044"/>
<reference evidence="3" key="2">
    <citation type="submission" date="2018-10" db="UniProtKB">
        <authorList>
            <consortium name="EnsemblPlants"/>
        </authorList>
    </citation>
    <scope>IDENTIFICATION</scope>
</reference>
<reference evidence="3" key="1">
    <citation type="submission" date="2018-08" db="EMBL/GenBank/DDBJ databases">
        <authorList>
            <person name="Rossello M."/>
        </authorList>
    </citation>
    <scope>NUCLEOTIDE SEQUENCE [LARGE SCALE GENOMIC DNA]</scope>
    <source>
        <strain evidence="3">cv. Chinese Spring</strain>
    </source>
</reference>
<dbReference type="Gene3D" id="3.40.50.1110">
    <property type="entry name" value="SGNH hydrolase"/>
    <property type="match status" value="1"/>
</dbReference>
<dbReference type="Gramene" id="TraesROB_scaffold_012606_01G000400.1">
    <property type="protein sequence ID" value="TraesROB_scaffold_012606_01G000400.1"/>
    <property type="gene ID" value="TraesROB_scaffold_012606_01G000400"/>
</dbReference>
<dbReference type="PANTHER" id="PTHR45642:SF78">
    <property type="entry name" value="GDSL ESTERASE_LIPASE"/>
    <property type="match status" value="1"/>
</dbReference>
<dbReference type="OMA" id="MNPVANG"/>
<dbReference type="Gramene" id="TraesCAD_scaffold_003746_01G000500.1">
    <property type="protein sequence ID" value="TraesCAD_scaffold_003746_01G000500.1"/>
    <property type="gene ID" value="TraesCAD_scaffold_003746_01G000500"/>
</dbReference>
<dbReference type="GeneID" id="123088044"/>
<comment type="similarity">
    <text evidence="1">Belongs to the 'GDSL' lipolytic enzyme family.</text>
</comment>
<dbReference type="Gramene" id="TraesWEE_scaffold_030866_01G000200.1">
    <property type="protein sequence ID" value="TraesWEE_scaffold_030866_01G000200.1"/>
    <property type="gene ID" value="TraesWEE_scaffold_030866_01G000200"/>
</dbReference>
<dbReference type="OrthoDB" id="1600564at2759"/>
<keyword evidence="2" id="KW-0732">Signal</keyword>
<protein>
    <recommendedName>
        <fullName evidence="5">GDSL esterase/lipase</fullName>
    </recommendedName>
</protein>
<feature type="signal peptide" evidence="2">
    <location>
        <begin position="1"/>
        <end position="21"/>
    </location>
</feature>
<dbReference type="Gramene" id="TraesCS4A02G397900.1">
    <property type="protein sequence ID" value="TraesCS4A02G397900.1"/>
    <property type="gene ID" value="TraesCS4A02G397900"/>
</dbReference>
<evidence type="ECO:0000313" key="3">
    <source>
        <dbReference type="EnsemblPlants" id="TraesCS4A02G397900.1"/>
    </source>
</evidence>
<accession>A0A3B6I2K0</accession>
<dbReference type="PANTHER" id="PTHR45642">
    <property type="entry name" value="GDSL ESTERASE/LIPASE EXL3"/>
    <property type="match status" value="1"/>
</dbReference>
<evidence type="ECO:0000313" key="4">
    <source>
        <dbReference type="Proteomes" id="UP000019116"/>
    </source>
</evidence>
<dbReference type="EnsemblPlants" id="TraesCS4A02G397900.1">
    <property type="protein sequence ID" value="TraesCS4A02G397900.1"/>
    <property type="gene ID" value="TraesCS4A02G397900"/>
</dbReference>
<dbReference type="Gramene" id="TraesSYM4A03G02205320.1">
    <property type="protein sequence ID" value="TraesSYM4A03G02205320.1"/>
    <property type="gene ID" value="TraesSYM4A03G02205320"/>
</dbReference>
<dbReference type="InterPro" id="IPR050592">
    <property type="entry name" value="GDSL_lipolytic_enzyme"/>
</dbReference>
<dbReference type="Gramene" id="TraesPARA_EIv1.0_1214710.2">
    <property type="protein sequence ID" value="TraesPARA_EIv1.0_1214710.2.CDS"/>
    <property type="gene ID" value="TraesPARA_EIv1.0_1214710"/>
</dbReference>
<sequence>MASRCLLLLAIFLSAQPTGHSGEEGPAVPAVMVFGDSLVDVGNNNYIFTIAKANFPPYGRDFKDHVATGRFCNGKLLVDFIAEKVGFNGSPPAYLSPQASGQNLLLGANFASAASGYNDHGTLIKAISVSQQLKYFKDYQAKLVVVAGSSHARSIISGSLYIICAGSCDFIYNYYINPFLDMNQTAEQFSDRLVGMFNNSVTQLYDMGARRIGVFSLPPFGCFPLAITLYGHGRSGCVSRLNNDAQYYNMKLKAAVDSLSKKYHDLKIVVLDMYTPLYNLATSPVSQGFTEAKRACCGTGTVEASILYNPLLPGTCPSARTYVFWDVWHPSEAANKVIVDSLVDEINNLVGKTH</sequence>
<dbReference type="SUPFAM" id="SSF52266">
    <property type="entry name" value="SGNH hydrolase"/>
    <property type="match status" value="1"/>
</dbReference>
<dbReference type="GO" id="GO:0016788">
    <property type="term" value="F:hydrolase activity, acting on ester bonds"/>
    <property type="evidence" value="ECO:0007669"/>
    <property type="project" value="InterPro"/>
</dbReference>
<gene>
    <name evidence="3" type="primary">LOC123088044</name>
</gene>
<dbReference type="FunFam" id="3.40.50.1110:FF:000003">
    <property type="entry name" value="GDSL esterase/lipase APG"/>
    <property type="match status" value="1"/>
</dbReference>
<proteinExistence type="inferred from homology"/>
<dbReference type="InterPro" id="IPR036514">
    <property type="entry name" value="SGNH_hydro_sf"/>
</dbReference>
<dbReference type="Gramene" id="TraesCS4A03G0989100.1">
    <property type="protein sequence ID" value="TraesCS4A03G0989100.1.CDS"/>
    <property type="gene ID" value="TraesCS4A03G0989100"/>
</dbReference>
<organism evidence="3">
    <name type="scientific">Triticum aestivum</name>
    <name type="common">Wheat</name>
    <dbReference type="NCBI Taxonomy" id="4565"/>
    <lineage>
        <taxon>Eukaryota</taxon>
        <taxon>Viridiplantae</taxon>
        <taxon>Streptophyta</taxon>
        <taxon>Embryophyta</taxon>
        <taxon>Tracheophyta</taxon>
        <taxon>Spermatophyta</taxon>
        <taxon>Magnoliopsida</taxon>
        <taxon>Liliopsida</taxon>
        <taxon>Poales</taxon>
        <taxon>Poaceae</taxon>
        <taxon>BOP clade</taxon>
        <taxon>Pooideae</taxon>
        <taxon>Triticodae</taxon>
        <taxon>Triticeae</taxon>
        <taxon>Triticinae</taxon>
        <taxon>Triticum</taxon>
    </lineage>
</organism>
<dbReference type="CDD" id="cd01837">
    <property type="entry name" value="SGNH_plant_lipase_like"/>
    <property type="match status" value="1"/>
</dbReference>
<dbReference type="InterPro" id="IPR035669">
    <property type="entry name" value="SGNH_plant_lipase-like"/>
</dbReference>
<dbReference type="Gramene" id="TraesARI4A03G02216830.1">
    <property type="protein sequence ID" value="TraesARI4A03G02216830.1"/>
    <property type="gene ID" value="TraesARI4A03G02216830"/>
</dbReference>
<evidence type="ECO:0000256" key="1">
    <source>
        <dbReference type="ARBA" id="ARBA00008668"/>
    </source>
</evidence>
<dbReference type="AlphaFoldDB" id="A0A3B6I2K0"/>
<evidence type="ECO:0000256" key="2">
    <source>
        <dbReference type="SAM" id="SignalP"/>
    </source>
</evidence>
<dbReference type="Gramene" id="TraesCLE_scaffold_032593_01G000200.1">
    <property type="protein sequence ID" value="TraesCLE_scaffold_032593_01G000200.1"/>
    <property type="gene ID" value="TraesCLE_scaffold_032593_01G000200"/>
</dbReference>
<keyword evidence="4" id="KW-1185">Reference proteome</keyword>
<dbReference type="Pfam" id="PF00657">
    <property type="entry name" value="Lipase_GDSL"/>
    <property type="match status" value="1"/>
</dbReference>
<dbReference type="InterPro" id="IPR001087">
    <property type="entry name" value="GDSL"/>
</dbReference>
<dbReference type="STRING" id="4565.A0A3B6I2K0"/>
<dbReference type="RefSeq" id="XP_044366128.1">
    <property type="nucleotide sequence ID" value="XM_044510193.1"/>
</dbReference>
<dbReference type="SMR" id="A0A3B6I2K0"/>
<name>A0A3B6I2K0_WHEAT</name>